<evidence type="ECO:0000256" key="3">
    <source>
        <dbReference type="ARBA" id="ARBA00011738"/>
    </source>
</evidence>
<dbReference type="InterPro" id="IPR001367">
    <property type="entry name" value="Fe_dep_repressor"/>
</dbReference>
<dbReference type="RefSeq" id="WP_049795327.1">
    <property type="nucleotide sequence ID" value="NZ_JAFCLK010000040.1"/>
</dbReference>
<evidence type="ECO:0000256" key="4">
    <source>
        <dbReference type="ARBA" id="ARBA00022386"/>
    </source>
</evidence>
<reference evidence="16" key="1">
    <citation type="journal article" date="2021" name="ISME J.">
        <title>Evolutionary origin and ecological implication of a unique nif island in free-living Bradyrhizobium lineages.</title>
        <authorList>
            <person name="Tao J."/>
        </authorList>
    </citation>
    <scope>NUCLEOTIDE SEQUENCE [LARGE SCALE GENOMIC DNA]</scope>
    <source>
        <strain evidence="16">SZCCT0094</strain>
    </source>
</reference>
<dbReference type="PROSITE" id="PS50944">
    <property type="entry name" value="HTH_DTXR"/>
    <property type="match status" value="1"/>
</dbReference>
<name>A0ABS5GGG4_9BRAD</name>
<dbReference type="SMART" id="SM00529">
    <property type="entry name" value="HTH_DTXR"/>
    <property type="match status" value="1"/>
</dbReference>
<protein>
    <recommendedName>
        <fullName evidence="4">Transcriptional regulator MntR</fullName>
    </recommendedName>
    <alternativeName>
        <fullName evidence="13">Manganese transport regulator</fullName>
    </alternativeName>
</protein>
<dbReference type="Gene3D" id="1.10.60.10">
    <property type="entry name" value="Iron dependent repressor, metal binding and dimerisation domain"/>
    <property type="match status" value="1"/>
</dbReference>
<comment type="subunit">
    <text evidence="3">Homodimer.</text>
</comment>
<keyword evidence="7" id="KW-0805">Transcription regulation</keyword>
<dbReference type="InterPro" id="IPR036388">
    <property type="entry name" value="WH-like_DNA-bd_sf"/>
</dbReference>
<comment type="similarity">
    <text evidence="2">Belongs to the DtxR/MntR family.</text>
</comment>
<evidence type="ECO:0000256" key="1">
    <source>
        <dbReference type="ARBA" id="ARBA00004496"/>
    </source>
</evidence>
<keyword evidence="6" id="KW-0678">Repressor</keyword>
<dbReference type="Pfam" id="PF01325">
    <property type="entry name" value="Fe_dep_repress"/>
    <property type="match status" value="1"/>
</dbReference>
<feature type="domain" description="HTH dtxR-type" evidence="14">
    <location>
        <begin position="38"/>
        <end position="94"/>
    </location>
</feature>
<keyword evidence="5" id="KW-0963">Cytoplasm</keyword>
<gene>
    <name evidence="15" type="primary">mntR</name>
    <name evidence="15" type="ORF">JQ619_32155</name>
</gene>
<evidence type="ECO:0000313" key="16">
    <source>
        <dbReference type="Proteomes" id="UP001314635"/>
    </source>
</evidence>
<evidence type="ECO:0000256" key="2">
    <source>
        <dbReference type="ARBA" id="ARBA00007871"/>
    </source>
</evidence>
<keyword evidence="16" id="KW-1185">Reference proteome</keyword>
<proteinExistence type="inferred from homology"/>
<dbReference type="Gene3D" id="1.10.10.10">
    <property type="entry name" value="Winged helix-like DNA-binding domain superfamily/Winged helix DNA-binding domain"/>
    <property type="match status" value="1"/>
</dbReference>
<dbReference type="InterPro" id="IPR022687">
    <property type="entry name" value="HTH_DTXR"/>
</dbReference>
<dbReference type="NCBIfam" id="NF008273">
    <property type="entry name" value="PRK11050.1"/>
    <property type="match status" value="1"/>
</dbReference>
<dbReference type="SUPFAM" id="SSF47979">
    <property type="entry name" value="Iron-dependent repressor protein, dimerization domain"/>
    <property type="match status" value="1"/>
</dbReference>
<comment type="caution">
    <text evidence="15">The sequence shown here is derived from an EMBL/GenBank/DDBJ whole genome shotgun (WGS) entry which is preliminary data.</text>
</comment>
<evidence type="ECO:0000256" key="11">
    <source>
        <dbReference type="ARBA" id="ARBA00023211"/>
    </source>
</evidence>
<sequence length="155" mass="17184">MVSPTSNKARQSRKLPSELIQARRFGKTRSAQSTALFEDYVELIAELLAGTGEARPTDIARRLGVSHATAIKTISRLKRAGLATSRPYRGVFLTEEGRSLAERVHVRHRLVVDLLRAVGVPTESAEADAEGIEHHVSEVTLRAFAQFLKARRSKR</sequence>
<keyword evidence="10" id="KW-0804">Transcription</keyword>
<dbReference type="InterPro" id="IPR036390">
    <property type="entry name" value="WH_DNA-bd_sf"/>
</dbReference>
<dbReference type="Proteomes" id="UP001314635">
    <property type="component" value="Unassembled WGS sequence"/>
</dbReference>
<comment type="subcellular location">
    <subcellularLocation>
        <location evidence="1">Cytoplasm</location>
    </subcellularLocation>
</comment>
<accession>A0ABS5GGG4</accession>
<evidence type="ECO:0000259" key="14">
    <source>
        <dbReference type="PROSITE" id="PS50944"/>
    </source>
</evidence>
<comment type="function">
    <text evidence="12">In the presence of manganese, represses expression of mntH and mntS. Up-regulates expression of mntP.</text>
</comment>
<organism evidence="15 16">
    <name type="scientific">Bradyrhizobium denitrificans</name>
    <dbReference type="NCBI Taxonomy" id="2734912"/>
    <lineage>
        <taxon>Bacteria</taxon>
        <taxon>Pseudomonadati</taxon>
        <taxon>Pseudomonadota</taxon>
        <taxon>Alphaproteobacteria</taxon>
        <taxon>Hyphomicrobiales</taxon>
        <taxon>Nitrobacteraceae</taxon>
        <taxon>Bradyrhizobium</taxon>
    </lineage>
</organism>
<dbReference type="Pfam" id="PF02742">
    <property type="entry name" value="Fe_dep_repr_C"/>
    <property type="match status" value="1"/>
</dbReference>
<evidence type="ECO:0000256" key="5">
    <source>
        <dbReference type="ARBA" id="ARBA00022490"/>
    </source>
</evidence>
<evidence type="ECO:0000256" key="7">
    <source>
        <dbReference type="ARBA" id="ARBA00023015"/>
    </source>
</evidence>
<dbReference type="InterPro" id="IPR022689">
    <property type="entry name" value="Iron_dep_repressor"/>
</dbReference>
<dbReference type="EMBL" id="JAFCLK010000040">
    <property type="protein sequence ID" value="MBR1140420.1"/>
    <property type="molecule type" value="Genomic_DNA"/>
</dbReference>
<dbReference type="SUPFAM" id="SSF46785">
    <property type="entry name" value="Winged helix' DNA-binding domain"/>
    <property type="match status" value="1"/>
</dbReference>
<dbReference type="InterPro" id="IPR036421">
    <property type="entry name" value="Fe_dep_repressor_sf"/>
</dbReference>
<dbReference type="InterPro" id="IPR050536">
    <property type="entry name" value="DtxR_MntR_Metal-Reg"/>
</dbReference>
<keyword evidence="11" id="KW-0464">Manganese</keyword>
<evidence type="ECO:0000256" key="13">
    <source>
        <dbReference type="ARBA" id="ARBA00032593"/>
    </source>
</evidence>
<evidence type="ECO:0000256" key="9">
    <source>
        <dbReference type="ARBA" id="ARBA00023159"/>
    </source>
</evidence>
<dbReference type="PANTHER" id="PTHR33238">
    <property type="entry name" value="IRON (METAL) DEPENDENT REPRESSOR, DTXR FAMILY"/>
    <property type="match status" value="1"/>
</dbReference>
<keyword evidence="8" id="KW-0238">DNA-binding</keyword>
<evidence type="ECO:0000313" key="15">
    <source>
        <dbReference type="EMBL" id="MBR1140420.1"/>
    </source>
</evidence>
<evidence type="ECO:0000256" key="8">
    <source>
        <dbReference type="ARBA" id="ARBA00023125"/>
    </source>
</evidence>
<keyword evidence="9" id="KW-0010">Activator</keyword>
<evidence type="ECO:0000256" key="10">
    <source>
        <dbReference type="ARBA" id="ARBA00023163"/>
    </source>
</evidence>
<evidence type="ECO:0000256" key="6">
    <source>
        <dbReference type="ARBA" id="ARBA00022491"/>
    </source>
</evidence>
<dbReference type="PANTHER" id="PTHR33238:SF11">
    <property type="entry name" value="TRANSCRIPTIONAL REGULATOR MNTR"/>
    <property type="match status" value="1"/>
</dbReference>
<evidence type="ECO:0000256" key="12">
    <source>
        <dbReference type="ARBA" id="ARBA00025185"/>
    </source>
</evidence>